<evidence type="ECO:0000313" key="9">
    <source>
        <dbReference type="Proteomes" id="UP000823201"/>
    </source>
</evidence>
<evidence type="ECO:0000256" key="5">
    <source>
        <dbReference type="ARBA" id="ARBA00022691"/>
    </source>
</evidence>
<dbReference type="InterPro" id="IPR014777">
    <property type="entry name" value="4pyrrole_Mease_sub1"/>
</dbReference>
<dbReference type="GO" id="GO:0032259">
    <property type="term" value="P:methylation"/>
    <property type="evidence" value="ECO:0007669"/>
    <property type="project" value="UniProtKB-KW"/>
</dbReference>
<dbReference type="InterPro" id="IPR014776">
    <property type="entry name" value="4pyrrole_Mease_sub2"/>
</dbReference>
<comment type="similarity">
    <text evidence="6">Belongs to the methyltransferase superfamily. RsmI family.</text>
</comment>
<dbReference type="InterPro" id="IPR008189">
    <property type="entry name" value="rRNA_ssu_MeTfrase_I"/>
</dbReference>
<evidence type="ECO:0000259" key="7">
    <source>
        <dbReference type="Pfam" id="PF00590"/>
    </source>
</evidence>
<keyword evidence="5 6" id="KW-0949">S-adenosyl-L-methionine</keyword>
<dbReference type="EC" id="2.1.1.198" evidence="6"/>
<evidence type="ECO:0000256" key="2">
    <source>
        <dbReference type="ARBA" id="ARBA00022552"/>
    </source>
</evidence>
<dbReference type="PIRSF" id="PIRSF005917">
    <property type="entry name" value="MTase_YraL"/>
    <property type="match status" value="1"/>
</dbReference>
<dbReference type="Gene3D" id="3.30.950.10">
    <property type="entry name" value="Methyltransferase, Cobalt-precorrin-4 Transmethylase, Domain 2"/>
    <property type="match status" value="1"/>
</dbReference>
<dbReference type="HAMAP" id="MF_01877">
    <property type="entry name" value="16SrRNA_methyltr_I"/>
    <property type="match status" value="1"/>
</dbReference>
<organism evidence="8 9">
    <name type="scientific">Sporolactobacillus spathodeae</name>
    <dbReference type="NCBI Taxonomy" id="1465502"/>
    <lineage>
        <taxon>Bacteria</taxon>
        <taxon>Bacillati</taxon>
        <taxon>Bacillota</taxon>
        <taxon>Bacilli</taxon>
        <taxon>Bacillales</taxon>
        <taxon>Sporolactobacillaceae</taxon>
        <taxon>Sporolactobacillus</taxon>
    </lineage>
</organism>
<dbReference type="InterPro" id="IPR000878">
    <property type="entry name" value="4pyrrol_Mease"/>
</dbReference>
<dbReference type="PANTHER" id="PTHR46111">
    <property type="entry name" value="RIBOSOMAL RNA SMALL SUBUNIT METHYLTRANSFERASE I"/>
    <property type="match status" value="1"/>
</dbReference>
<proteinExistence type="inferred from homology"/>
<dbReference type="RefSeq" id="WP_205007363.1">
    <property type="nucleotide sequence ID" value="NZ_CBCRXA010000019.1"/>
</dbReference>
<dbReference type="SUPFAM" id="SSF53790">
    <property type="entry name" value="Tetrapyrrole methylase"/>
    <property type="match status" value="1"/>
</dbReference>
<evidence type="ECO:0000313" key="8">
    <source>
        <dbReference type="EMBL" id="MBM7658810.1"/>
    </source>
</evidence>
<evidence type="ECO:0000256" key="1">
    <source>
        <dbReference type="ARBA" id="ARBA00022490"/>
    </source>
</evidence>
<dbReference type="EMBL" id="JAFBEV010000024">
    <property type="protein sequence ID" value="MBM7658810.1"/>
    <property type="molecule type" value="Genomic_DNA"/>
</dbReference>
<evidence type="ECO:0000256" key="3">
    <source>
        <dbReference type="ARBA" id="ARBA00022603"/>
    </source>
</evidence>
<dbReference type="PANTHER" id="PTHR46111:SF1">
    <property type="entry name" value="RIBOSOMAL RNA SMALL SUBUNIT METHYLTRANSFERASE I"/>
    <property type="match status" value="1"/>
</dbReference>
<keyword evidence="1 6" id="KW-0963">Cytoplasm</keyword>
<dbReference type="CDD" id="cd11648">
    <property type="entry name" value="RsmI"/>
    <property type="match status" value="1"/>
</dbReference>
<dbReference type="Gene3D" id="3.40.1010.10">
    <property type="entry name" value="Cobalt-precorrin-4 Transmethylase, Domain 1"/>
    <property type="match status" value="1"/>
</dbReference>
<dbReference type="NCBIfam" id="TIGR00096">
    <property type="entry name" value="16S rRNA (cytidine(1402)-2'-O)-methyltransferase"/>
    <property type="match status" value="1"/>
</dbReference>
<gene>
    <name evidence="6" type="primary">rsmI</name>
    <name evidence="8" type="ORF">JOC27_002273</name>
</gene>
<comment type="catalytic activity">
    <reaction evidence="6">
        <text>cytidine(1402) in 16S rRNA + S-adenosyl-L-methionine = 2'-O-methylcytidine(1402) in 16S rRNA + S-adenosyl-L-homocysteine + H(+)</text>
        <dbReference type="Rhea" id="RHEA:42924"/>
        <dbReference type="Rhea" id="RHEA-COMP:10285"/>
        <dbReference type="Rhea" id="RHEA-COMP:10286"/>
        <dbReference type="ChEBI" id="CHEBI:15378"/>
        <dbReference type="ChEBI" id="CHEBI:57856"/>
        <dbReference type="ChEBI" id="CHEBI:59789"/>
        <dbReference type="ChEBI" id="CHEBI:74495"/>
        <dbReference type="ChEBI" id="CHEBI:82748"/>
        <dbReference type="EC" id="2.1.1.198"/>
    </reaction>
</comment>
<dbReference type="Proteomes" id="UP000823201">
    <property type="component" value="Unassembled WGS sequence"/>
</dbReference>
<dbReference type="Pfam" id="PF00590">
    <property type="entry name" value="TP_methylase"/>
    <property type="match status" value="1"/>
</dbReference>
<keyword evidence="4 6" id="KW-0808">Transferase</keyword>
<sequence>MIAIWEQKSFQGTNEKGMLYLVPTPIGNLDDITFRALNVLKEADILAAEDTRHTMKLCTHFDIHAPLWSYHEHNKKTSGEKLIAALEAGQTVALVTDAGTPGISDPGADLVTACVTQRIPVVPLPGANAAITAFIASGLPTDHFLFYGFLPRTKKEQTEVLQGLSRFTCCLIFYESPFRIKETLGRIAAVLGNRRVALARELTKRYETFLRGTAEEVLQFLSSTDLIKGEFCLVVAGAAKELADQESDWWQPLSIAEHVDHYVASGSMPVKEAIKQVALDRKQTKREIYAVYHGLDQA</sequence>
<name>A0ABS2QAM6_9BACL</name>
<evidence type="ECO:0000256" key="6">
    <source>
        <dbReference type="HAMAP-Rule" id="MF_01877"/>
    </source>
</evidence>
<feature type="domain" description="Tetrapyrrole methylase" evidence="7">
    <location>
        <begin position="18"/>
        <end position="217"/>
    </location>
</feature>
<dbReference type="GO" id="GO:0008168">
    <property type="term" value="F:methyltransferase activity"/>
    <property type="evidence" value="ECO:0007669"/>
    <property type="project" value="UniProtKB-KW"/>
</dbReference>
<evidence type="ECO:0000256" key="4">
    <source>
        <dbReference type="ARBA" id="ARBA00022679"/>
    </source>
</evidence>
<keyword evidence="9" id="KW-1185">Reference proteome</keyword>
<keyword evidence="3 6" id="KW-0489">Methyltransferase</keyword>
<comment type="caution">
    <text evidence="8">The sequence shown here is derived from an EMBL/GenBank/DDBJ whole genome shotgun (WGS) entry which is preliminary data.</text>
</comment>
<comment type="subcellular location">
    <subcellularLocation>
        <location evidence="6">Cytoplasm</location>
    </subcellularLocation>
</comment>
<comment type="function">
    <text evidence="6">Catalyzes the 2'-O-methylation of the ribose of cytidine 1402 (C1402) in 16S rRNA.</text>
</comment>
<protein>
    <recommendedName>
        <fullName evidence="6">Ribosomal RNA small subunit methyltransferase I</fullName>
        <ecNumber evidence="6">2.1.1.198</ecNumber>
    </recommendedName>
    <alternativeName>
        <fullName evidence="6">16S rRNA 2'-O-ribose C1402 methyltransferase</fullName>
    </alternativeName>
    <alternativeName>
        <fullName evidence="6">rRNA (cytidine-2'-O-)-methyltransferase RsmI</fullName>
    </alternativeName>
</protein>
<keyword evidence="2 6" id="KW-0698">rRNA processing</keyword>
<reference evidence="8 9" key="1">
    <citation type="submission" date="2021-01" db="EMBL/GenBank/DDBJ databases">
        <title>Genomic Encyclopedia of Type Strains, Phase IV (KMG-IV): sequencing the most valuable type-strain genomes for metagenomic binning, comparative biology and taxonomic classification.</title>
        <authorList>
            <person name="Goeker M."/>
        </authorList>
    </citation>
    <scope>NUCLEOTIDE SEQUENCE [LARGE SCALE GENOMIC DNA]</scope>
    <source>
        <strain evidence="8 9">DSM 100968</strain>
    </source>
</reference>
<accession>A0ABS2QAM6</accession>
<dbReference type="InterPro" id="IPR035996">
    <property type="entry name" value="4pyrrol_Methylase_sf"/>
</dbReference>